<dbReference type="EMBL" id="OZ019901">
    <property type="protein sequence ID" value="CAK9236544.1"/>
    <property type="molecule type" value="Genomic_DNA"/>
</dbReference>
<keyword evidence="5" id="KW-1185">Reference proteome</keyword>
<dbReference type="SUPFAM" id="SSF52075">
    <property type="entry name" value="Outer arm dynein light chain 1"/>
    <property type="match status" value="1"/>
</dbReference>
<evidence type="ECO:0000313" key="5">
    <source>
        <dbReference type="Proteomes" id="UP001497512"/>
    </source>
</evidence>
<evidence type="ECO:0008006" key="6">
    <source>
        <dbReference type="Google" id="ProtNLM"/>
    </source>
</evidence>
<dbReference type="PANTHER" id="PTHR15454:SF37">
    <property type="entry name" value="OUTER ARM DYNEIN LIGHT CHAIN 1 PROTEIN"/>
    <property type="match status" value="1"/>
</dbReference>
<evidence type="ECO:0000313" key="4">
    <source>
        <dbReference type="EMBL" id="CAK9236544.1"/>
    </source>
</evidence>
<dbReference type="SMART" id="SM00369">
    <property type="entry name" value="LRR_TYP"/>
    <property type="match status" value="3"/>
</dbReference>
<reference evidence="4" key="1">
    <citation type="submission" date="2024-02" db="EMBL/GenBank/DDBJ databases">
        <authorList>
            <consortium name="ELIXIR-Norway"/>
            <consortium name="Elixir Norway"/>
        </authorList>
    </citation>
    <scope>NUCLEOTIDE SEQUENCE</scope>
</reference>
<keyword evidence="1" id="KW-0433">Leucine-rich repeat</keyword>
<organism evidence="4 5">
    <name type="scientific">Sphagnum troendelagicum</name>
    <dbReference type="NCBI Taxonomy" id="128251"/>
    <lineage>
        <taxon>Eukaryota</taxon>
        <taxon>Viridiplantae</taxon>
        <taxon>Streptophyta</taxon>
        <taxon>Embryophyta</taxon>
        <taxon>Bryophyta</taxon>
        <taxon>Sphagnophytina</taxon>
        <taxon>Sphagnopsida</taxon>
        <taxon>Sphagnales</taxon>
        <taxon>Sphagnaceae</taxon>
        <taxon>Sphagnum</taxon>
    </lineage>
</organism>
<feature type="region of interest" description="Disordered" evidence="3">
    <location>
        <begin position="733"/>
        <end position="777"/>
    </location>
</feature>
<feature type="compositionally biased region" description="Basic residues" evidence="3">
    <location>
        <begin position="793"/>
        <end position="807"/>
    </location>
</feature>
<evidence type="ECO:0000256" key="1">
    <source>
        <dbReference type="ARBA" id="ARBA00022614"/>
    </source>
</evidence>
<dbReference type="PROSITE" id="PS51450">
    <property type="entry name" value="LRR"/>
    <property type="match status" value="3"/>
</dbReference>
<accession>A0ABP0V2B2</accession>
<sequence>MKRITCLQAIFSRKNKVKLVAGDGVGESSEKVTRFEERAFHEEPSTTHVEMRTDHSNGPHELITAPLMGDWGKKGAAPLWPDIEELEATEAMKGCTADVLELKDFNFPNSLIVEEHRLGTRSQCALHVDVGAEVAYEGGDEDEDSADVKECESDQSFLEGANEIVAEDTAPGHILVNDSARYYQTQSNGATKCDGGDERHFSEGEVCLEVGNEYVSDPGVYNCKDSEMACSPYFDPGTKLGHQSENLPVVELQGKSVLSEYGSQHVTSSMTGHQVMMASCGSGSFAEVHNMNMSDVVFKAVPMSTSHSESALQDAKDRILNLNFSKEGKHCKPWWKGFLFTHRNIHRRVPGLQSGVASNCPMGYGSEVDYCNGRPCSPFLPDHPFQDKTSFGDGNAIGKDIKKNMEECAVDMSMNNFDAGAPPVAASSLTAVTVIDTVGDRKLYIPHKAHLSHVEEWVNSIDFAAVDVDEDIENDGQGLREPCAPAPPALTFFSTRVQSAPQLNIDGDGLIAHHSDGLLGGDAETAALVARSVNPLSTVAYFSGVGLRIIPPLALYNSLKTLNLSANHIVRLTPGSLPRSLHSLDLSHNKIVVIEGLRELTRLRVLNLSHNRISRIGHGLAGCSSLRELYLAGNKISEIEGLHRLLKLSLLDLSFNKLTTTKAISQLAANYNSLQALNLLGNALNSNLGEEPLRKLVTGLAPHILYLNKQAVKAVYARDVAVDSVARAALGTLSHHHPARGSKVPKGGSSMVPVASTSQGKIRNGEKGAHSLNIVPGGYSRNTLTKEAIHKQQQYHHSHHQQRRQHSGNKEHALQSPGIWLQTPAVQSRPVEVSPDWMVLAPRNGMNRTRSDGSIYEYGLRPVDSPFA</sequence>
<evidence type="ECO:0000256" key="3">
    <source>
        <dbReference type="SAM" id="MobiDB-lite"/>
    </source>
</evidence>
<protein>
    <recommendedName>
        <fullName evidence="6">Leucine-rich repeat family protein</fullName>
    </recommendedName>
</protein>
<evidence type="ECO:0000256" key="2">
    <source>
        <dbReference type="ARBA" id="ARBA00022737"/>
    </source>
</evidence>
<gene>
    <name evidence="4" type="ORF">CSSPTR1EN2_LOCUS22945</name>
</gene>
<feature type="region of interest" description="Disordered" evidence="3">
    <location>
        <begin position="789"/>
        <end position="814"/>
    </location>
</feature>
<dbReference type="InterPro" id="IPR003591">
    <property type="entry name" value="Leu-rich_rpt_typical-subtyp"/>
</dbReference>
<dbReference type="Proteomes" id="UP001497512">
    <property type="component" value="Chromosome 9"/>
</dbReference>
<dbReference type="PANTHER" id="PTHR15454">
    <property type="entry name" value="NISCHARIN RELATED"/>
    <property type="match status" value="1"/>
</dbReference>
<proteinExistence type="predicted"/>
<name>A0ABP0V2B2_9BRYO</name>
<dbReference type="InterPro" id="IPR032675">
    <property type="entry name" value="LRR_dom_sf"/>
</dbReference>
<keyword evidence="2" id="KW-0677">Repeat</keyword>
<dbReference type="Pfam" id="PF13855">
    <property type="entry name" value="LRR_8"/>
    <property type="match status" value="1"/>
</dbReference>
<dbReference type="InterPro" id="IPR001611">
    <property type="entry name" value="Leu-rich_rpt"/>
</dbReference>
<dbReference type="SMART" id="SM00365">
    <property type="entry name" value="LRR_SD22"/>
    <property type="match status" value="4"/>
</dbReference>
<dbReference type="Gene3D" id="3.80.10.10">
    <property type="entry name" value="Ribonuclease Inhibitor"/>
    <property type="match status" value="1"/>
</dbReference>